<organism evidence="1 2">
    <name type="scientific">Apilactobacillus ozensis DSM 23829 = JCM 17196</name>
    <dbReference type="NCBI Taxonomy" id="1423781"/>
    <lineage>
        <taxon>Bacteria</taxon>
        <taxon>Bacillati</taxon>
        <taxon>Bacillota</taxon>
        <taxon>Bacilli</taxon>
        <taxon>Lactobacillales</taxon>
        <taxon>Lactobacillaceae</taxon>
        <taxon>Apilactobacillus</taxon>
    </lineage>
</organism>
<dbReference type="InterPro" id="IPR038628">
    <property type="entry name" value="XkdM-like_sf"/>
</dbReference>
<evidence type="ECO:0000313" key="2">
    <source>
        <dbReference type="Proteomes" id="UP000052012"/>
    </source>
</evidence>
<dbReference type="Gene3D" id="2.30.110.40">
    <property type="entry name" value="Phage tail tube protein"/>
    <property type="match status" value="1"/>
</dbReference>
<dbReference type="SUPFAM" id="SSF69279">
    <property type="entry name" value="Phage tail proteins"/>
    <property type="match status" value="1"/>
</dbReference>
<comment type="caution">
    <text evidence="1">The sequence shown here is derived from an EMBL/GenBank/DDBJ whole genome shotgun (WGS) entry which is preliminary data.</text>
</comment>
<dbReference type="EMBL" id="AYYQ01000006">
    <property type="protein sequence ID" value="KRM69223.1"/>
    <property type="molecule type" value="Genomic_DNA"/>
</dbReference>
<keyword evidence="2" id="KW-1185">Reference proteome</keyword>
<gene>
    <name evidence="1" type="ORF">FD06_GL000282</name>
</gene>
<proteinExistence type="predicted"/>
<protein>
    <submittedName>
        <fullName evidence="1">Phage core tail protein</fullName>
    </submittedName>
</protein>
<evidence type="ECO:0000313" key="1">
    <source>
        <dbReference type="EMBL" id="KRM69223.1"/>
    </source>
</evidence>
<dbReference type="Pfam" id="PF09393">
    <property type="entry name" value="DUF2001"/>
    <property type="match status" value="1"/>
</dbReference>
<dbReference type="STRING" id="1423781.FD06_GL000282"/>
<dbReference type="AlphaFoldDB" id="A0A0R2AQU9"/>
<sequence length="154" mass="17323">MPLNEFMNGRDAISTKDAKVFMKIGDQIIVMSDTNKIKLKIEKKKTDVATFGDHWKKKKVTGVEGTGSLSGYLISSRWLKYGLPYVQGGQDLYFTIQVEVEDKTSKSGRQVVTVGEVNLDDIPIIDAEADDGVMEWESDLTFENIHLDTPFDEQ</sequence>
<accession>A0A0R2AQU9</accession>
<dbReference type="OrthoDB" id="1697482at2"/>
<reference evidence="1 2" key="1">
    <citation type="journal article" date="2015" name="Genome Announc.">
        <title>Expanding the biotechnology potential of lactobacilli through comparative genomics of 213 strains and associated genera.</title>
        <authorList>
            <person name="Sun Z."/>
            <person name="Harris H.M."/>
            <person name="McCann A."/>
            <person name="Guo C."/>
            <person name="Argimon S."/>
            <person name="Zhang W."/>
            <person name="Yang X."/>
            <person name="Jeffery I.B."/>
            <person name="Cooney J.C."/>
            <person name="Kagawa T.F."/>
            <person name="Liu W."/>
            <person name="Song Y."/>
            <person name="Salvetti E."/>
            <person name="Wrobel A."/>
            <person name="Rasinkangas P."/>
            <person name="Parkhill J."/>
            <person name="Rea M.C."/>
            <person name="O'Sullivan O."/>
            <person name="Ritari J."/>
            <person name="Douillard F.P."/>
            <person name="Paul Ross R."/>
            <person name="Yang R."/>
            <person name="Briner A.E."/>
            <person name="Felis G.E."/>
            <person name="de Vos W.M."/>
            <person name="Barrangou R."/>
            <person name="Klaenhammer T.R."/>
            <person name="Caufield P.W."/>
            <person name="Cui Y."/>
            <person name="Zhang H."/>
            <person name="O'Toole P.W."/>
        </authorList>
    </citation>
    <scope>NUCLEOTIDE SEQUENCE [LARGE SCALE GENOMIC DNA]</scope>
    <source>
        <strain evidence="1 2">DSM 23829</strain>
    </source>
</reference>
<dbReference type="RefSeq" id="WP_056965770.1">
    <property type="nucleotide sequence ID" value="NZ_AYYQ01000006.1"/>
</dbReference>
<dbReference type="InterPro" id="IPR018989">
    <property type="entry name" value="DUF2001"/>
</dbReference>
<dbReference type="PATRIC" id="fig|1423781.4.peg.285"/>
<dbReference type="Proteomes" id="UP000052012">
    <property type="component" value="Unassembled WGS sequence"/>
</dbReference>
<name>A0A0R2AQU9_9LACO</name>